<dbReference type="AlphaFoldDB" id="A0A9P8VQ17"/>
<evidence type="ECO:0000256" key="1">
    <source>
        <dbReference type="ARBA" id="ARBA00010088"/>
    </source>
</evidence>
<evidence type="ECO:0000259" key="4">
    <source>
        <dbReference type="Pfam" id="PF00561"/>
    </source>
</evidence>
<feature type="domain" description="Peptidase S33 tripeptidyl aminopeptidase-like C-terminal" evidence="5">
    <location>
        <begin position="423"/>
        <end position="524"/>
    </location>
</feature>
<keyword evidence="3" id="KW-0732">Signal</keyword>
<protein>
    <submittedName>
        <fullName evidence="6">Alpha/Beta hydrolase protein</fullName>
    </submittedName>
</protein>
<reference evidence="6 7" key="1">
    <citation type="journal article" date="2021" name="Nat. Commun.">
        <title>Genetic determinants of endophytism in the Arabidopsis root mycobiome.</title>
        <authorList>
            <person name="Mesny F."/>
            <person name="Miyauchi S."/>
            <person name="Thiergart T."/>
            <person name="Pickel B."/>
            <person name="Atanasova L."/>
            <person name="Karlsson M."/>
            <person name="Huettel B."/>
            <person name="Barry K.W."/>
            <person name="Haridas S."/>
            <person name="Chen C."/>
            <person name="Bauer D."/>
            <person name="Andreopoulos W."/>
            <person name="Pangilinan J."/>
            <person name="LaButti K."/>
            <person name="Riley R."/>
            <person name="Lipzen A."/>
            <person name="Clum A."/>
            <person name="Drula E."/>
            <person name="Henrissat B."/>
            <person name="Kohler A."/>
            <person name="Grigoriev I.V."/>
            <person name="Martin F.M."/>
            <person name="Hacquard S."/>
        </authorList>
    </citation>
    <scope>NUCLEOTIDE SEQUENCE [LARGE SCALE GENOMIC DNA]</scope>
    <source>
        <strain evidence="6 7">MPI-CAGE-CH-0241</strain>
    </source>
</reference>
<evidence type="ECO:0000313" key="6">
    <source>
        <dbReference type="EMBL" id="KAH6869117.1"/>
    </source>
</evidence>
<dbReference type="SUPFAM" id="SSF53474">
    <property type="entry name" value="alpha/beta-Hydrolases"/>
    <property type="match status" value="1"/>
</dbReference>
<dbReference type="InterPro" id="IPR029058">
    <property type="entry name" value="AB_hydrolase_fold"/>
</dbReference>
<evidence type="ECO:0000313" key="7">
    <source>
        <dbReference type="Proteomes" id="UP000777438"/>
    </source>
</evidence>
<gene>
    <name evidence="6" type="ORF">B0T10DRAFT_451307</name>
</gene>
<comment type="similarity">
    <text evidence="1">Belongs to the peptidase S33 family.</text>
</comment>
<dbReference type="GO" id="GO:0016787">
    <property type="term" value="F:hydrolase activity"/>
    <property type="evidence" value="ECO:0007669"/>
    <property type="project" value="UniProtKB-KW"/>
</dbReference>
<dbReference type="EMBL" id="JAGPYM010000080">
    <property type="protein sequence ID" value="KAH6869117.1"/>
    <property type="molecule type" value="Genomic_DNA"/>
</dbReference>
<dbReference type="Pfam" id="PF08386">
    <property type="entry name" value="Abhydrolase_4"/>
    <property type="match status" value="1"/>
</dbReference>
<name>A0A9P8VQ17_9HYPO</name>
<dbReference type="PANTHER" id="PTHR43248">
    <property type="entry name" value="2-SUCCINYL-6-HYDROXY-2,4-CYCLOHEXADIENE-1-CARBOXYLATE SYNTHASE"/>
    <property type="match status" value="1"/>
</dbReference>
<dbReference type="Pfam" id="PF00561">
    <property type="entry name" value="Abhydrolase_1"/>
    <property type="match status" value="1"/>
</dbReference>
<feature type="chain" id="PRO_5040352067" evidence="3">
    <location>
        <begin position="22"/>
        <end position="543"/>
    </location>
</feature>
<evidence type="ECO:0000256" key="3">
    <source>
        <dbReference type="SAM" id="SignalP"/>
    </source>
</evidence>
<sequence length="543" mass="59286">MRPQHSSILGAFLLGTAKALASPESHLSSAIEARSSSLDWAPCELDLPGDIKNAMREPGDCATLQVPLDYTNQASSKTIDLQLIRFNATKEPFKGSVLWNPGGPGISGIETLAFLGPDFRDILGGHNHVISFDPRGTGRTIPFSCSKTSSYSTPSRRSQKPLPQADLWPDVKKEKWESMTELADRCYETEQEHGRYLGTAFTARDMMQIVDALGEDGKLRYWGISYGTILGQVVASMFPDRMARVLLDSNSLADAYLTSTGTGGPRDAEKSLMHFFDECVEIGPETCRLANYSGPSTTSQHLRTAVVDLFQKLIDTPELPTDSGLSPTEFPYGGNSILQQLKYALLNELSSPLTYSATAEILSYALEGNYKKALSVYQEVPSEWNLGTQSFSGIACSDSSFRVDTPEDLYSMYQSHLAESSLGDAIAADYMGCCAWRFDAAEGINTNELRNVNTSYPVLVINGAYDPITPLSFAWQVSSRFRGSRMLVHEGVGHGVTSHASNCTLDAIAEYFKEGTLPEVGTVCKPNMSAFAYAKYVAALRQS</sequence>
<feature type="signal peptide" evidence="3">
    <location>
        <begin position="1"/>
        <end position="21"/>
    </location>
</feature>
<dbReference type="PANTHER" id="PTHR43248:SF25">
    <property type="entry name" value="AB HYDROLASE-1 DOMAIN-CONTAINING PROTEIN-RELATED"/>
    <property type="match status" value="1"/>
</dbReference>
<dbReference type="InterPro" id="IPR000073">
    <property type="entry name" value="AB_hydrolase_1"/>
</dbReference>
<organism evidence="6 7">
    <name type="scientific">Thelonectria olida</name>
    <dbReference type="NCBI Taxonomy" id="1576542"/>
    <lineage>
        <taxon>Eukaryota</taxon>
        <taxon>Fungi</taxon>
        <taxon>Dikarya</taxon>
        <taxon>Ascomycota</taxon>
        <taxon>Pezizomycotina</taxon>
        <taxon>Sordariomycetes</taxon>
        <taxon>Hypocreomycetidae</taxon>
        <taxon>Hypocreales</taxon>
        <taxon>Nectriaceae</taxon>
        <taxon>Thelonectria</taxon>
    </lineage>
</organism>
<dbReference type="InterPro" id="IPR051601">
    <property type="entry name" value="Serine_prot/Carboxylest_S33"/>
</dbReference>
<dbReference type="OrthoDB" id="425534at2759"/>
<dbReference type="Proteomes" id="UP000777438">
    <property type="component" value="Unassembled WGS sequence"/>
</dbReference>
<feature type="domain" description="AB hydrolase-1" evidence="4">
    <location>
        <begin position="97"/>
        <end position="254"/>
    </location>
</feature>
<evidence type="ECO:0000256" key="2">
    <source>
        <dbReference type="ARBA" id="ARBA00022801"/>
    </source>
</evidence>
<keyword evidence="7" id="KW-1185">Reference proteome</keyword>
<keyword evidence="2 6" id="KW-0378">Hydrolase</keyword>
<dbReference type="InterPro" id="IPR013595">
    <property type="entry name" value="Pept_S33_TAP-like_C"/>
</dbReference>
<dbReference type="Gene3D" id="3.40.50.1820">
    <property type="entry name" value="alpha/beta hydrolase"/>
    <property type="match status" value="1"/>
</dbReference>
<proteinExistence type="inferred from homology"/>
<evidence type="ECO:0000259" key="5">
    <source>
        <dbReference type="Pfam" id="PF08386"/>
    </source>
</evidence>
<accession>A0A9P8VQ17</accession>
<comment type="caution">
    <text evidence="6">The sequence shown here is derived from an EMBL/GenBank/DDBJ whole genome shotgun (WGS) entry which is preliminary data.</text>
</comment>